<accession>A0A1I7WJG6</accession>
<evidence type="ECO:0000313" key="9">
    <source>
        <dbReference type="WBParaSite" id="Hba_05165"/>
    </source>
</evidence>
<evidence type="ECO:0000313" key="8">
    <source>
        <dbReference type="Proteomes" id="UP000095283"/>
    </source>
</evidence>
<dbReference type="AlphaFoldDB" id="A0A1I7WJG6"/>
<name>A0A1I7WJG6_HETBA</name>
<dbReference type="Proteomes" id="UP000095283">
    <property type="component" value="Unplaced"/>
</dbReference>
<evidence type="ECO:0000256" key="3">
    <source>
        <dbReference type="ARBA" id="ARBA00008838"/>
    </source>
</evidence>
<keyword evidence="7" id="KW-0472">Membrane</keyword>
<dbReference type="GO" id="GO:0005654">
    <property type="term" value="C:nucleoplasm"/>
    <property type="evidence" value="ECO:0007669"/>
    <property type="project" value="UniProtKB-SubCell"/>
</dbReference>
<keyword evidence="5" id="KW-0690">Ribosome biogenesis</keyword>
<organism evidence="8 9">
    <name type="scientific">Heterorhabditis bacteriophora</name>
    <name type="common">Entomopathogenic nematode worm</name>
    <dbReference type="NCBI Taxonomy" id="37862"/>
    <lineage>
        <taxon>Eukaryota</taxon>
        <taxon>Metazoa</taxon>
        <taxon>Ecdysozoa</taxon>
        <taxon>Nematoda</taxon>
        <taxon>Chromadorea</taxon>
        <taxon>Rhabditida</taxon>
        <taxon>Rhabditina</taxon>
        <taxon>Rhabditomorpha</taxon>
        <taxon>Strongyloidea</taxon>
        <taxon>Heterorhabditidae</taxon>
        <taxon>Heterorhabditis</taxon>
    </lineage>
</organism>
<evidence type="ECO:0000256" key="5">
    <source>
        <dbReference type="ARBA" id="ARBA00022517"/>
    </source>
</evidence>
<dbReference type="Pfam" id="PF07767">
    <property type="entry name" value="Nop53"/>
    <property type="match status" value="1"/>
</dbReference>
<evidence type="ECO:0000256" key="7">
    <source>
        <dbReference type="SAM" id="Phobius"/>
    </source>
</evidence>
<keyword evidence="6" id="KW-0539">Nucleus</keyword>
<protein>
    <recommendedName>
        <fullName evidence="4">Ribosome biogenesis protein NOP53</fullName>
    </recommendedName>
</protein>
<keyword evidence="8" id="KW-1185">Reference proteome</keyword>
<evidence type="ECO:0000256" key="4">
    <source>
        <dbReference type="ARBA" id="ARBA00018339"/>
    </source>
</evidence>
<dbReference type="WBParaSite" id="Hba_05165">
    <property type="protein sequence ID" value="Hba_05165"/>
    <property type="gene ID" value="Hba_05165"/>
</dbReference>
<evidence type="ECO:0000256" key="1">
    <source>
        <dbReference type="ARBA" id="ARBA00004604"/>
    </source>
</evidence>
<feature type="transmembrane region" description="Helical" evidence="7">
    <location>
        <begin position="102"/>
        <end position="122"/>
    </location>
</feature>
<dbReference type="GO" id="GO:0005730">
    <property type="term" value="C:nucleolus"/>
    <property type="evidence" value="ECO:0007669"/>
    <property type="project" value="UniProtKB-SubCell"/>
</dbReference>
<sequence length="143" mass="17043">MTTRQQLGRGKFREEEDPFLLEVGYKRIFKNHISVFRKISKFAEFWLQEELVDNLRQLKPQGSLLNDRMKSLQRRNILPIAGDFICLSTCSSGIYIYIYTYFIAYLTFIFAKFSVVWNCYFLNLRKFVEKRSVQGITKDSRVI</sequence>
<feature type="transmembrane region" description="Helical" evidence="7">
    <location>
        <begin position="77"/>
        <end position="96"/>
    </location>
</feature>
<comment type="similarity">
    <text evidence="3">Belongs to the NOP53 family.</text>
</comment>
<dbReference type="GO" id="GO:0042254">
    <property type="term" value="P:ribosome biogenesis"/>
    <property type="evidence" value="ECO:0007669"/>
    <property type="project" value="UniProtKB-KW"/>
</dbReference>
<keyword evidence="7" id="KW-1133">Transmembrane helix</keyword>
<comment type="subcellular location">
    <subcellularLocation>
        <location evidence="1">Nucleus</location>
        <location evidence="1">Nucleolus</location>
    </subcellularLocation>
    <subcellularLocation>
        <location evidence="2">Nucleus</location>
        <location evidence="2">Nucleoplasm</location>
    </subcellularLocation>
</comment>
<keyword evidence="7" id="KW-0812">Transmembrane</keyword>
<evidence type="ECO:0000256" key="6">
    <source>
        <dbReference type="ARBA" id="ARBA00023242"/>
    </source>
</evidence>
<evidence type="ECO:0000256" key="2">
    <source>
        <dbReference type="ARBA" id="ARBA00004642"/>
    </source>
</evidence>
<reference evidence="9" key="1">
    <citation type="submission" date="2016-11" db="UniProtKB">
        <authorList>
            <consortium name="WormBaseParasite"/>
        </authorList>
    </citation>
    <scope>IDENTIFICATION</scope>
</reference>
<dbReference type="InterPro" id="IPR011687">
    <property type="entry name" value="Nop53/GLTSCR2"/>
</dbReference>
<proteinExistence type="inferred from homology"/>